<protein>
    <submittedName>
        <fullName evidence="2">CinA family protein</fullName>
    </submittedName>
</protein>
<dbReference type="NCBIfam" id="TIGR00199">
    <property type="entry name" value="PncC_domain"/>
    <property type="match status" value="1"/>
</dbReference>
<organism evidence="2 3">
    <name type="scientific">Pararoseomonas baculiformis</name>
    <dbReference type="NCBI Taxonomy" id="2820812"/>
    <lineage>
        <taxon>Bacteria</taxon>
        <taxon>Pseudomonadati</taxon>
        <taxon>Pseudomonadota</taxon>
        <taxon>Alphaproteobacteria</taxon>
        <taxon>Acetobacterales</taxon>
        <taxon>Acetobacteraceae</taxon>
        <taxon>Pararoseomonas</taxon>
    </lineage>
</organism>
<dbReference type="RefSeq" id="WP_209379052.1">
    <property type="nucleotide sequence ID" value="NZ_JAGIZB010000006.1"/>
</dbReference>
<evidence type="ECO:0000259" key="1">
    <source>
        <dbReference type="Pfam" id="PF02464"/>
    </source>
</evidence>
<dbReference type="EMBL" id="JAGIZB010000006">
    <property type="protein sequence ID" value="MBP0444832.1"/>
    <property type="molecule type" value="Genomic_DNA"/>
</dbReference>
<comment type="caution">
    <text evidence="2">The sequence shown here is derived from an EMBL/GenBank/DDBJ whole genome shotgun (WGS) entry which is preliminary data.</text>
</comment>
<dbReference type="Pfam" id="PF02464">
    <property type="entry name" value="CinA"/>
    <property type="match status" value="1"/>
</dbReference>
<dbReference type="InterPro" id="IPR036653">
    <property type="entry name" value="CinA-like_C"/>
</dbReference>
<dbReference type="InterPro" id="IPR008136">
    <property type="entry name" value="CinA_C"/>
</dbReference>
<gene>
    <name evidence="2" type="ORF">J8J14_08550</name>
</gene>
<reference evidence="2 3" key="1">
    <citation type="submission" date="2021-03" db="EMBL/GenBank/DDBJ databases">
        <authorList>
            <person name="So Y."/>
        </authorList>
    </citation>
    <scope>NUCLEOTIDE SEQUENCE [LARGE SCALE GENOMIC DNA]</scope>
    <source>
        <strain evidence="2 3">SSH11</strain>
    </source>
</reference>
<dbReference type="Proteomes" id="UP000681594">
    <property type="component" value="Unassembled WGS sequence"/>
</dbReference>
<proteinExistence type="predicted"/>
<dbReference type="SUPFAM" id="SSF142433">
    <property type="entry name" value="CinA-like"/>
    <property type="match status" value="1"/>
</dbReference>
<keyword evidence="3" id="KW-1185">Reference proteome</keyword>
<feature type="domain" description="CinA C-terminal" evidence="1">
    <location>
        <begin position="14"/>
        <end position="164"/>
    </location>
</feature>
<evidence type="ECO:0000313" key="2">
    <source>
        <dbReference type="EMBL" id="MBP0444832.1"/>
    </source>
</evidence>
<evidence type="ECO:0000313" key="3">
    <source>
        <dbReference type="Proteomes" id="UP000681594"/>
    </source>
</evidence>
<accession>A0ABS4ACU0</accession>
<sequence>MSSAAPAARVAAPAARVAALLVARGQTVAVAETSAGGLVSARLLALPGASAYFLGGGVLYTGAARMGLLGITPGEMSGMRPSTEAYALLLAERVRQRLGADWGLAETGAAGPSGNRYGDPAGHACFAACGPGSRHARTLRTGGADREANMEAFAEGALLLLEEELRR</sequence>
<name>A0ABS4ACU0_9PROT</name>
<dbReference type="Gene3D" id="3.90.950.20">
    <property type="entry name" value="CinA-like"/>
    <property type="match status" value="1"/>
</dbReference>